<dbReference type="InterPro" id="IPR051909">
    <property type="entry name" value="MFP_Cation_Efflux"/>
</dbReference>
<dbReference type="AlphaFoldDB" id="A0A432VWA5"/>
<evidence type="ECO:0000256" key="3">
    <source>
        <dbReference type="SAM" id="MobiDB-lite"/>
    </source>
</evidence>
<evidence type="ECO:0000256" key="4">
    <source>
        <dbReference type="SAM" id="SignalP"/>
    </source>
</evidence>
<dbReference type="Pfam" id="PF25954">
    <property type="entry name" value="Beta-barrel_RND_2"/>
    <property type="match status" value="1"/>
</dbReference>
<comment type="caution">
    <text evidence="9">The sequence shown here is derived from an EMBL/GenBank/DDBJ whole genome shotgun (WGS) entry which is preliminary data.</text>
</comment>
<dbReference type="PANTHER" id="PTHR30097:SF4">
    <property type="entry name" value="SLR6042 PROTEIN"/>
    <property type="match status" value="1"/>
</dbReference>
<feature type="compositionally biased region" description="Low complexity" evidence="3">
    <location>
        <begin position="41"/>
        <end position="54"/>
    </location>
</feature>
<feature type="domain" description="CusB-like barrel-sandwich hybrid" evidence="6">
    <location>
        <begin position="150"/>
        <end position="279"/>
    </location>
</feature>
<sequence length="458" mass="49891">MLSKKFSHRKPLWLVIITVAMALAIAGGVQAQHAHEHQGHSHNASSGSSASAQNEDNPFADENTVYTCSMHPMFRSENPDDRCPICGMALVPVATEDESDESNDSEPSVSLSERSLALLNVQIQPVVLDTAVQRIRVTGQLDFDERALTSISAWTSGRIERLYINYTGASVKAGEPLVEIYSPDLLVAQRELLLARLALAAERPADGRTVGDLGNERTFQAARERLRLLGLDSAQIEAVLERGVATDRVIIKAPSSGLVLARNVSQGDYVNTGEALFQLADSRKMWAVLQVFERDLANFVIGQQLQLEMTSSGVQLNGEIVAVAPRINADSRTRAVHLAIDSPQEAFTAGAFIHAIAQVPVNEVLQIPASAPLITGERAIVFVRDRDDHSRFIAREVTLGRKLGDFYEVRSGLTAGEHVVSRGAFMLDSELQLRGERSMMSSDRTNEPTPAPHNHGGH</sequence>
<protein>
    <submittedName>
        <fullName evidence="9">Uncharacterized protein</fullName>
    </submittedName>
</protein>
<dbReference type="PANTHER" id="PTHR30097">
    <property type="entry name" value="CATION EFFLUX SYSTEM PROTEIN CUSB"/>
    <property type="match status" value="1"/>
</dbReference>
<evidence type="ECO:0000256" key="1">
    <source>
        <dbReference type="ARBA" id="ARBA00009477"/>
    </source>
</evidence>
<feature type="chain" id="PRO_5019086574" evidence="4">
    <location>
        <begin position="32"/>
        <end position="458"/>
    </location>
</feature>
<dbReference type="RefSeq" id="WP_126767048.1">
    <property type="nucleotide sequence ID" value="NZ_PIPJ01000004.1"/>
</dbReference>
<dbReference type="EMBL" id="PIPJ01000004">
    <property type="protein sequence ID" value="RUO20835.1"/>
    <property type="molecule type" value="Genomic_DNA"/>
</dbReference>
<feature type="domain" description="CzcB-like C-terminal circularly permuted SH3-like" evidence="8">
    <location>
        <begin position="367"/>
        <end position="427"/>
    </location>
</feature>
<feature type="domain" description="Heavy metal binding" evidence="5">
    <location>
        <begin position="65"/>
        <end position="93"/>
    </location>
</feature>
<comment type="similarity">
    <text evidence="1">Belongs to the membrane fusion protein (MFP) (TC 8.A.1) family.</text>
</comment>
<keyword evidence="4" id="KW-0732">Signal</keyword>
<dbReference type="InterPro" id="IPR058790">
    <property type="entry name" value="BSH_CusB"/>
</dbReference>
<dbReference type="Pfam" id="PF19335">
    <property type="entry name" value="HMBD"/>
    <property type="match status" value="1"/>
</dbReference>
<evidence type="ECO:0000259" key="8">
    <source>
        <dbReference type="Pfam" id="PF25975"/>
    </source>
</evidence>
<feature type="region of interest" description="Disordered" evidence="3">
    <location>
        <begin position="33"/>
        <end position="60"/>
    </location>
</feature>
<accession>A0A432VWA5</accession>
<dbReference type="Pfam" id="PF25919">
    <property type="entry name" value="BSH_CusB"/>
    <property type="match status" value="1"/>
</dbReference>
<dbReference type="GO" id="GO:0046872">
    <property type="term" value="F:metal ion binding"/>
    <property type="evidence" value="ECO:0007669"/>
    <property type="project" value="InterPro"/>
</dbReference>
<evidence type="ECO:0000313" key="9">
    <source>
        <dbReference type="EMBL" id="RUO20835.1"/>
    </source>
</evidence>
<evidence type="ECO:0000259" key="7">
    <source>
        <dbReference type="Pfam" id="PF25954"/>
    </source>
</evidence>
<evidence type="ECO:0000313" key="10">
    <source>
        <dbReference type="Proteomes" id="UP000288395"/>
    </source>
</evidence>
<dbReference type="GO" id="GO:0015679">
    <property type="term" value="P:plasma membrane copper ion transport"/>
    <property type="evidence" value="ECO:0007669"/>
    <property type="project" value="TreeGrafter"/>
</dbReference>
<dbReference type="OrthoDB" id="9806939at2"/>
<proteinExistence type="inferred from homology"/>
<dbReference type="GO" id="GO:0060003">
    <property type="term" value="P:copper ion export"/>
    <property type="evidence" value="ECO:0007669"/>
    <property type="project" value="TreeGrafter"/>
</dbReference>
<dbReference type="InterPro" id="IPR006143">
    <property type="entry name" value="RND_pump_MFP"/>
</dbReference>
<organism evidence="9 10">
    <name type="scientific">Aliidiomarina iranensis</name>
    <dbReference type="NCBI Taxonomy" id="1434071"/>
    <lineage>
        <taxon>Bacteria</taxon>
        <taxon>Pseudomonadati</taxon>
        <taxon>Pseudomonadota</taxon>
        <taxon>Gammaproteobacteria</taxon>
        <taxon>Alteromonadales</taxon>
        <taxon>Idiomarinaceae</taxon>
        <taxon>Aliidiomarina</taxon>
    </lineage>
</organism>
<dbReference type="GO" id="GO:0030313">
    <property type="term" value="C:cell envelope"/>
    <property type="evidence" value="ECO:0007669"/>
    <property type="project" value="TreeGrafter"/>
</dbReference>
<dbReference type="SUPFAM" id="SSF111369">
    <property type="entry name" value="HlyD-like secretion proteins"/>
    <property type="match status" value="1"/>
</dbReference>
<evidence type="ECO:0000256" key="2">
    <source>
        <dbReference type="ARBA" id="ARBA00022448"/>
    </source>
</evidence>
<dbReference type="NCBIfam" id="TIGR01730">
    <property type="entry name" value="RND_mfp"/>
    <property type="match status" value="1"/>
</dbReference>
<dbReference type="Proteomes" id="UP000288395">
    <property type="component" value="Unassembled WGS sequence"/>
</dbReference>
<dbReference type="GO" id="GO:0016020">
    <property type="term" value="C:membrane"/>
    <property type="evidence" value="ECO:0007669"/>
    <property type="project" value="InterPro"/>
</dbReference>
<dbReference type="InterPro" id="IPR058792">
    <property type="entry name" value="Beta-barrel_RND_2"/>
</dbReference>
<dbReference type="Gene3D" id="2.40.30.170">
    <property type="match status" value="1"/>
</dbReference>
<name>A0A432VWA5_9GAMM</name>
<keyword evidence="10" id="KW-1185">Reference proteome</keyword>
<dbReference type="GO" id="GO:0022857">
    <property type="term" value="F:transmembrane transporter activity"/>
    <property type="evidence" value="ECO:0007669"/>
    <property type="project" value="InterPro"/>
</dbReference>
<evidence type="ECO:0000259" key="6">
    <source>
        <dbReference type="Pfam" id="PF25919"/>
    </source>
</evidence>
<dbReference type="Pfam" id="PF25975">
    <property type="entry name" value="CzcB_C"/>
    <property type="match status" value="1"/>
</dbReference>
<dbReference type="Gene3D" id="2.40.420.20">
    <property type="match status" value="1"/>
</dbReference>
<feature type="signal peptide" evidence="4">
    <location>
        <begin position="1"/>
        <end position="31"/>
    </location>
</feature>
<reference evidence="10" key="1">
    <citation type="journal article" date="2018" name="Front. Microbiol.">
        <title>Genome-Based Analysis Reveals the Taxonomy and Diversity of the Family Idiomarinaceae.</title>
        <authorList>
            <person name="Liu Y."/>
            <person name="Lai Q."/>
            <person name="Shao Z."/>
        </authorList>
    </citation>
    <scope>NUCLEOTIDE SEQUENCE [LARGE SCALE GENOMIC DNA]</scope>
    <source>
        <strain evidence="10">GBPy7</strain>
    </source>
</reference>
<feature type="domain" description="CusB-like beta-barrel" evidence="7">
    <location>
        <begin position="285"/>
        <end position="354"/>
    </location>
</feature>
<dbReference type="InterPro" id="IPR058649">
    <property type="entry name" value="CzcB_C"/>
</dbReference>
<dbReference type="InterPro" id="IPR045800">
    <property type="entry name" value="HMBD"/>
</dbReference>
<gene>
    <name evidence="9" type="ORF">CWE08_06960</name>
</gene>
<keyword evidence="2" id="KW-0813">Transport</keyword>
<evidence type="ECO:0000259" key="5">
    <source>
        <dbReference type="Pfam" id="PF19335"/>
    </source>
</evidence>
<feature type="region of interest" description="Disordered" evidence="3">
    <location>
        <begin position="437"/>
        <end position="458"/>
    </location>
</feature>